<protein>
    <recommendedName>
        <fullName evidence="3">Sulfotransferase</fullName>
    </recommendedName>
</protein>
<evidence type="ECO:0000313" key="2">
    <source>
        <dbReference type="Proteomes" id="UP000015455"/>
    </source>
</evidence>
<reference evidence="1 2" key="1">
    <citation type="submission" date="2013-06" db="EMBL/GenBank/DDBJ databases">
        <title>Draft genome sequence of Thauera terpenica.</title>
        <authorList>
            <person name="Liu B."/>
            <person name="Frostegard A.H."/>
            <person name="Shapleigh J.P."/>
        </authorList>
    </citation>
    <scope>NUCLEOTIDE SEQUENCE [LARGE SCALE GENOMIC DNA]</scope>
    <source>
        <strain evidence="1 2">58Eu</strain>
    </source>
</reference>
<dbReference type="SUPFAM" id="SSF52540">
    <property type="entry name" value="P-loop containing nucleoside triphosphate hydrolases"/>
    <property type="match status" value="1"/>
</dbReference>
<dbReference type="InterPro" id="IPR052736">
    <property type="entry name" value="Stf3_sulfotransferase"/>
</dbReference>
<accession>T0AY55</accession>
<evidence type="ECO:0000313" key="1">
    <source>
        <dbReference type="EMBL" id="EPZ15488.1"/>
    </source>
</evidence>
<keyword evidence="2" id="KW-1185">Reference proteome</keyword>
<dbReference type="OrthoDB" id="9777890at2"/>
<dbReference type="RefSeq" id="WP_021249466.1">
    <property type="nucleotide sequence ID" value="NZ_ATJV01000056.1"/>
</dbReference>
<organism evidence="1 2">
    <name type="scientific">Thauera terpenica 58Eu</name>
    <dbReference type="NCBI Taxonomy" id="1348657"/>
    <lineage>
        <taxon>Bacteria</taxon>
        <taxon>Pseudomonadati</taxon>
        <taxon>Pseudomonadota</taxon>
        <taxon>Betaproteobacteria</taxon>
        <taxon>Rhodocyclales</taxon>
        <taxon>Zoogloeaceae</taxon>
        <taxon>Thauera</taxon>
    </lineage>
</organism>
<dbReference type="InterPro" id="IPR027417">
    <property type="entry name" value="P-loop_NTPase"/>
</dbReference>
<dbReference type="eggNOG" id="COG0438">
    <property type="taxonomic scope" value="Bacteria"/>
</dbReference>
<dbReference type="AlphaFoldDB" id="T0AY55"/>
<dbReference type="EMBL" id="ATJV01000056">
    <property type="protein sequence ID" value="EPZ15488.1"/>
    <property type="molecule type" value="Genomic_DNA"/>
</dbReference>
<gene>
    <name evidence="1" type="ORF">M622_15865</name>
</gene>
<name>T0AY55_9RHOO</name>
<dbReference type="Proteomes" id="UP000015455">
    <property type="component" value="Unassembled WGS sequence"/>
</dbReference>
<dbReference type="Gene3D" id="3.40.50.300">
    <property type="entry name" value="P-loop containing nucleotide triphosphate hydrolases"/>
    <property type="match status" value="1"/>
</dbReference>
<dbReference type="PATRIC" id="fig|1348657.5.peg.2044"/>
<comment type="caution">
    <text evidence="1">The sequence shown here is derived from an EMBL/GenBank/DDBJ whole genome shotgun (WGS) entry which is preliminary data.</text>
</comment>
<sequence length="410" mass="46118">MSTHEPYRSLLVRGWNFASTLIDSKASAAKLSSSALLEKTAKSCSSPSLDGATLEALERLVNALNDTAELHPFGRYYVSQLLAGLLSNRGRLAQLWQERPEILRASTEQPLIILGLPRCGTSFLFNLLACDPAHRYLSNWEATVSQIPPARVRRPEQDPRRRTGQLLMHFQRHLAPQLENIHEFHLDGPEECTPLLMQGFDTQALAGMFNVPAFSQWLNSVEHLPTYQHHKRILQTLQSCYPATRWLLKSPDHLAATDAILQVYPDACLVHLHRDPVQAVSSWASLNAAFRGICSARIDPQQLGEQILDRLATDMDAYLEARPSHPPARFLDLPYQGLTADPMQTVHSIYDYFGLELSPAAEQRMASFLVADREKSRGHKYSPEDFGLSAGGIRERFATYMQRFDVAPPR</sequence>
<proteinExistence type="predicted"/>
<dbReference type="PANTHER" id="PTHR36451:SF1">
    <property type="entry name" value="OMEGA-HYDROXY-BETA-DIHYDROMENAQUINONE-9 SULFOTRANSFERASE STF3"/>
    <property type="match status" value="1"/>
</dbReference>
<evidence type="ECO:0008006" key="3">
    <source>
        <dbReference type="Google" id="ProtNLM"/>
    </source>
</evidence>
<dbReference type="STRING" id="1348657.M622_15865"/>
<dbReference type="PANTHER" id="PTHR36451">
    <property type="entry name" value="PAPS-DEPENDENT SULFOTRANSFERASE STF3"/>
    <property type="match status" value="1"/>
</dbReference>
<dbReference type="Pfam" id="PF13469">
    <property type="entry name" value="Sulfotransfer_3"/>
    <property type="match status" value="1"/>
</dbReference>